<protein>
    <submittedName>
        <fullName evidence="1">Uncharacterized protein</fullName>
    </submittedName>
</protein>
<evidence type="ECO:0000313" key="1">
    <source>
        <dbReference type="EMBL" id="VVT27949.1"/>
    </source>
</evidence>
<organism evidence="1 2">
    <name type="scientific">Sphingomonas aurantiaca</name>
    <dbReference type="NCBI Taxonomy" id="185949"/>
    <lineage>
        <taxon>Bacteria</taxon>
        <taxon>Pseudomonadati</taxon>
        <taxon>Pseudomonadota</taxon>
        <taxon>Alphaproteobacteria</taxon>
        <taxon>Sphingomonadales</taxon>
        <taxon>Sphingomonadaceae</taxon>
        <taxon>Sphingomonas</taxon>
    </lineage>
</organism>
<sequence length="52" mass="5677">MSESERSDRVRAIAEGINAMLAFADQQEDFVLAAKVADVQAVFSERYVAVDG</sequence>
<dbReference type="Proteomes" id="UP000326857">
    <property type="component" value="Unassembled WGS sequence"/>
</dbReference>
<dbReference type="EMBL" id="CABVLI010000046">
    <property type="protein sequence ID" value="VVT27949.1"/>
    <property type="molecule type" value="Genomic_DNA"/>
</dbReference>
<dbReference type="RefSeq" id="WP_199860991.1">
    <property type="nucleotide sequence ID" value="NZ_LR701528.1"/>
</dbReference>
<name>A0A5E8AG55_9SPHN</name>
<evidence type="ECO:0000313" key="2">
    <source>
        <dbReference type="Proteomes" id="UP000326857"/>
    </source>
</evidence>
<reference evidence="1 2" key="1">
    <citation type="submission" date="2019-09" db="EMBL/GenBank/DDBJ databases">
        <authorList>
            <person name="Dittami M. S."/>
        </authorList>
    </citation>
    <scope>NUCLEOTIDE SEQUENCE [LARGE SCALE GENOMIC DNA]</scope>
    <source>
        <strain evidence="1">SPHINGO391</strain>
    </source>
</reference>
<proteinExistence type="predicted"/>
<gene>
    <name evidence="1" type="ORF">SPHINGO391_500104</name>
</gene>
<dbReference type="AlphaFoldDB" id="A0A5E8AG55"/>
<accession>A0A5E8AG55</accession>